<keyword evidence="7" id="KW-1185">Reference proteome</keyword>
<dbReference type="InterPro" id="IPR006879">
    <property type="entry name" value="YdjC-like"/>
</dbReference>
<comment type="caution">
    <text evidence="6">The sequence shown here is derived from an EMBL/GenBank/DDBJ whole genome shotgun (WGS) entry which is preliminary data.</text>
</comment>
<evidence type="ECO:0000256" key="1">
    <source>
        <dbReference type="ARBA" id="ARBA00001946"/>
    </source>
</evidence>
<name>A0ABR8UJW6_9GAMM</name>
<evidence type="ECO:0000313" key="7">
    <source>
        <dbReference type="Proteomes" id="UP000647183"/>
    </source>
</evidence>
<evidence type="ECO:0000256" key="2">
    <source>
        <dbReference type="ARBA" id="ARBA00022723"/>
    </source>
</evidence>
<evidence type="ECO:0000256" key="5">
    <source>
        <dbReference type="ARBA" id="ARBA00023277"/>
    </source>
</evidence>
<sequence length="280" mass="30049">MRLLIVNADDFGLNAAANAGIIECFRAGSVSSTTLMANTPGFAEAVTLAKANPGLGVGLHFNLTWGKPLLGLPAVLTLVDSAGNFRDRGRLGRQALAGRLPQDAVEQELEAQFQRLRSHGLRVTHVDSHQHVHAFSPVFSAVAKLCARERIPMRVPWVASGQAGSLARRARRAVLGAALGTSVRRWRGRVRWNDGLGSVFDLGGAGGHLSIANYREILKNAPPGVFELMVHPVTSAAAMEGYTRVGAVGEAEYRWLRRGELGELARSLGFRIGSYDDLPA</sequence>
<dbReference type="Pfam" id="PF04794">
    <property type="entry name" value="YdjC"/>
    <property type="match status" value="1"/>
</dbReference>
<dbReference type="PANTHER" id="PTHR31609:SF1">
    <property type="entry name" value="CARBOHYDRATE DEACETYLASE"/>
    <property type="match status" value="1"/>
</dbReference>
<evidence type="ECO:0000256" key="4">
    <source>
        <dbReference type="ARBA" id="ARBA00022842"/>
    </source>
</evidence>
<dbReference type="Proteomes" id="UP000647183">
    <property type="component" value="Unassembled WGS sequence"/>
</dbReference>
<dbReference type="InterPro" id="IPR011330">
    <property type="entry name" value="Glyco_hydro/deAcase_b/a-brl"/>
</dbReference>
<keyword evidence="5" id="KW-0119">Carbohydrate metabolism</keyword>
<proteinExistence type="predicted"/>
<evidence type="ECO:0000256" key="3">
    <source>
        <dbReference type="ARBA" id="ARBA00022801"/>
    </source>
</evidence>
<dbReference type="EMBL" id="JACSQJ010000005">
    <property type="protein sequence ID" value="MBD7988317.1"/>
    <property type="molecule type" value="Genomic_DNA"/>
</dbReference>
<dbReference type="RefSeq" id="WP_191729520.1">
    <property type="nucleotide sequence ID" value="NZ_JACSQJ010000005.1"/>
</dbReference>
<keyword evidence="2" id="KW-0479">Metal-binding</keyword>
<dbReference type="SUPFAM" id="SSF88713">
    <property type="entry name" value="Glycoside hydrolase/deacetylase"/>
    <property type="match status" value="1"/>
</dbReference>
<comment type="cofactor">
    <cofactor evidence="1">
        <name>Mg(2+)</name>
        <dbReference type="ChEBI" id="CHEBI:18420"/>
    </cofactor>
</comment>
<dbReference type="PANTHER" id="PTHR31609">
    <property type="entry name" value="YDJC DEACETYLASE FAMILY MEMBER"/>
    <property type="match status" value="1"/>
</dbReference>
<gene>
    <name evidence="6" type="ORF">H9645_09785</name>
</gene>
<evidence type="ECO:0000313" key="6">
    <source>
        <dbReference type="EMBL" id="MBD7988317.1"/>
    </source>
</evidence>
<keyword evidence="3" id="KW-0378">Hydrolase</keyword>
<reference evidence="6 7" key="1">
    <citation type="submission" date="2020-08" db="EMBL/GenBank/DDBJ databases">
        <title>A Genomic Blueprint of the Chicken Gut Microbiome.</title>
        <authorList>
            <person name="Gilroy R."/>
            <person name="Ravi A."/>
            <person name="Getino M."/>
            <person name="Pursley I."/>
            <person name="Horton D.L."/>
            <person name="Alikhan N.-F."/>
            <person name="Baker D."/>
            <person name="Gharbi K."/>
            <person name="Hall N."/>
            <person name="Watson M."/>
            <person name="Adriaenssens E.M."/>
            <person name="Foster-Nyarko E."/>
            <person name="Jarju S."/>
            <person name="Secka A."/>
            <person name="Antonio M."/>
            <person name="Oren A."/>
            <person name="Chaudhuri R."/>
            <person name="La Ragione R.M."/>
            <person name="Hildebrand F."/>
            <person name="Pallen M.J."/>
        </authorList>
    </citation>
    <scope>NUCLEOTIDE SEQUENCE [LARGE SCALE GENOMIC DNA]</scope>
    <source>
        <strain evidence="6 7">Sa2BVA3</strain>
    </source>
</reference>
<keyword evidence="4" id="KW-0460">Magnesium</keyword>
<accession>A0ABR8UJW6</accession>
<protein>
    <submittedName>
        <fullName evidence="6">ChbG/HpnK family deacetylase</fullName>
    </submittedName>
</protein>
<organism evidence="6 7">
    <name type="scientific">Luteimonas colneyensis</name>
    <dbReference type="NCBI Taxonomy" id="2762230"/>
    <lineage>
        <taxon>Bacteria</taxon>
        <taxon>Pseudomonadati</taxon>
        <taxon>Pseudomonadota</taxon>
        <taxon>Gammaproteobacteria</taxon>
        <taxon>Lysobacterales</taxon>
        <taxon>Lysobacteraceae</taxon>
        <taxon>Luteimonas</taxon>
    </lineage>
</organism>
<dbReference type="Gene3D" id="3.20.20.370">
    <property type="entry name" value="Glycoside hydrolase/deacetylase"/>
    <property type="match status" value="1"/>
</dbReference>